<keyword evidence="1" id="KW-0285">Flavoprotein</keyword>
<name>A0A0A1H022_9LACO</name>
<organism evidence="5 6">
    <name type="scientific">Paucilactobacillus hokkaidonensis JCM 18461</name>
    <dbReference type="NCBI Taxonomy" id="1291742"/>
    <lineage>
        <taxon>Bacteria</taxon>
        <taxon>Bacillati</taxon>
        <taxon>Bacillota</taxon>
        <taxon>Bacilli</taxon>
        <taxon>Lactobacillales</taxon>
        <taxon>Lactobacillaceae</taxon>
        <taxon>Paucilactobacillus</taxon>
    </lineage>
</organism>
<dbReference type="Proteomes" id="UP000031620">
    <property type="component" value="Chromosome"/>
</dbReference>
<dbReference type="PANTHER" id="PTHR43278">
    <property type="entry name" value="NAD(P)H-DEPENDENT FMN-CONTAINING OXIDOREDUCTASE YWQN-RELATED"/>
    <property type="match status" value="1"/>
</dbReference>
<dbReference type="SUPFAM" id="SSF52218">
    <property type="entry name" value="Flavoproteins"/>
    <property type="match status" value="1"/>
</dbReference>
<dbReference type="InterPro" id="IPR051796">
    <property type="entry name" value="ISF_SsuE-like"/>
</dbReference>
<reference evidence="5 6" key="1">
    <citation type="submission" date="2014-11" db="EMBL/GenBank/DDBJ databases">
        <title>Complete genome sequence and analysis of Lactobacillus hokkaidonensis LOOC260T.</title>
        <authorList>
            <person name="Tanizawa Y."/>
            <person name="Tohno M."/>
            <person name="Kaminuma E."/>
            <person name="Nakamura Y."/>
            <person name="Arita M."/>
        </authorList>
    </citation>
    <scope>NUCLEOTIDE SEQUENCE [LARGE SCALE GENOMIC DNA]</scope>
    <source>
        <strain evidence="5 6">LOOC260</strain>
    </source>
</reference>
<accession>A0A0A1H022</accession>
<gene>
    <name evidence="5" type="ORF">LOOC260_120970</name>
</gene>
<dbReference type="GO" id="GO:0016491">
    <property type="term" value="F:oxidoreductase activity"/>
    <property type="evidence" value="ECO:0007669"/>
    <property type="project" value="InterPro"/>
</dbReference>
<dbReference type="Gene3D" id="3.40.50.360">
    <property type="match status" value="1"/>
</dbReference>
<dbReference type="Pfam" id="PF03358">
    <property type="entry name" value="FMN_red"/>
    <property type="match status" value="1"/>
</dbReference>
<evidence type="ECO:0000313" key="6">
    <source>
        <dbReference type="Proteomes" id="UP000031620"/>
    </source>
</evidence>
<dbReference type="HOGENOM" id="CLU_1097499_0_0_9"/>
<keyword evidence="2" id="KW-0288">FMN</keyword>
<dbReference type="STRING" id="1291742.LOOC260_120970"/>
<keyword evidence="3" id="KW-0812">Transmembrane</keyword>
<evidence type="ECO:0000313" key="5">
    <source>
        <dbReference type="EMBL" id="BAP86603.1"/>
    </source>
</evidence>
<dbReference type="RefSeq" id="WP_041094794.1">
    <property type="nucleotide sequence ID" value="NZ_AP014680.1"/>
</dbReference>
<protein>
    <submittedName>
        <fullName evidence="5">NADPH-dependent FMN reductase</fullName>
    </submittedName>
</protein>
<keyword evidence="3" id="KW-1133">Transmembrane helix</keyword>
<feature type="transmembrane region" description="Helical" evidence="3">
    <location>
        <begin position="223"/>
        <end position="245"/>
    </location>
</feature>
<dbReference type="AlphaFoldDB" id="A0A0A1H022"/>
<feature type="domain" description="NADPH-dependent FMN reductase-like" evidence="4">
    <location>
        <begin position="1"/>
        <end position="91"/>
    </location>
</feature>
<evidence type="ECO:0000259" key="4">
    <source>
        <dbReference type="Pfam" id="PF03358"/>
    </source>
</evidence>
<feature type="transmembrane region" description="Helical" evidence="3">
    <location>
        <begin position="193"/>
        <end position="211"/>
    </location>
</feature>
<dbReference type="InterPro" id="IPR005025">
    <property type="entry name" value="FMN_Rdtase-like_dom"/>
</dbReference>
<evidence type="ECO:0000256" key="1">
    <source>
        <dbReference type="ARBA" id="ARBA00022630"/>
    </source>
</evidence>
<proteinExistence type="predicted"/>
<dbReference type="KEGG" id="lho:LOOC260_120970"/>
<dbReference type="InterPro" id="IPR029039">
    <property type="entry name" value="Flavoprotein-like_sf"/>
</dbReference>
<sequence length="253" mass="28408">MRVLGILGAHKRDGITAKMLETVLAAVPAPHETELLFLEDYEIKPDTGAPNPQLDQIEAKLVASDVWILAAPTYIGALSGVMKNFFDCLRQRMGRFDHTGAIHPTKFKDKHYLSITSCYTSTVENVLTGATDDTFKTIDKAMSLAGLIKVHELVLTNSFGQTQLSQAKKDECARWGKKIANKQKRDDNTVKRYIELFFMVAIMAIVTMGIQRLINPTLVGGRFWLSVGSFVVIFYVLLAFILHFMTAMKHRRK</sequence>
<evidence type="ECO:0000256" key="2">
    <source>
        <dbReference type="ARBA" id="ARBA00022643"/>
    </source>
</evidence>
<dbReference type="PANTHER" id="PTHR43278:SF1">
    <property type="entry name" value="IRON-SULFUR FLAVOPROTEIN MJ1083"/>
    <property type="match status" value="1"/>
</dbReference>
<dbReference type="EMBL" id="AP014680">
    <property type="protein sequence ID" value="BAP86603.1"/>
    <property type="molecule type" value="Genomic_DNA"/>
</dbReference>
<keyword evidence="3" id="KW-0472">Membrane</keyword>
<evidence type="ECO:0000256" key="3">
    <source>
        <dbReference type="SAM" id="Phobius"/>
    </source>
</evidence>